<dbReference type="Proteomes" id="UP000593599">
    <property type="component" value="Segment"/>
</dbReference>
<proteinExistence type="predicted"/>
<accession>A0A7M1RSC2</accession>
<keyword evidence="3" id="KW-1185">Reference proteome</keyword>
<organism evidence="2 3">
    <name type="scientific">uncultured phage cr7_1</name>
    <dbReference type="NCBI Taxonomy" id="2772086"/>
    <lineage>
        <taxon>Viruses</taxon>
        <taxon>Duplodnaviria</taxon>
        <taxon>Heunggongvirae</taxon>
        <taxon>Uroviricota</taxon>
        <taxon>Caudoviricetes</taxon>
        <taxon>Crassvirales</taxon>
        <taxon>Suoliviridae</taxon>
        <taxon>Oafivirinae</taxon>
        <taxon>Burzaovirus</taxon>
        <taxon>Burzaovirus coli</taxon>
    </lineage>
</organism>
<evidence type="ECO:0000313" key="2">
    <source>
        <dbReference type="EMBL" id="QOR57337.1"/>
    </source>
</evidence>
<evidence type="ECO:0000313" key="3">
    <source>
        <dbReference type="Proteomes" id="UP000593599"/>
    </source>
</evidence>
<reference evidence="2 3" key="1">
    <citation type="submission" date="2020-07" db="EMBL/GenBank/DDBJ databases">
        <title>Taxonomic proposal: Crassvirales, a new order of highly abundant and diverse bacterial viruses.</title>
        <authorList>
            <person name="Shkoporov A.N."/>
            <person name="Stockdale S.R."/>
            <person name="Guerin E."/>
            <person name="Ross R.P."/>
            <person name="Hill C."/>
        </authorList>
    </citation>
    <scope>NUCLEOTIDE SEQUENCE [LARGE SCALE GENOMIC DNA]</scope>
</reference>
<name>A0A7M1RSC2_9CAUD</name>
<feature type="compositionally biased region" description="Basic and acidic residues" evidence="1">
    <location>
        <begin position="196"/>
        <end position="205"/>
    </location>
</feature>
<sequence>MQKIRIGNDIRINISLVDKTEYSASNIKNIKCYLVNKTLTESMNKKCCNSLYLLNWCGCPTYHILPHCRNKFYYNGRDFDCKCEMDKYRPLDKTKYLMESELDANNNVINAYFPSKDLICGVYQLIVVVETFVPGWGKRLLKTNTIDYGEIFEIVDKGTEQTGGITITTGVDPLINSGFIGYLTVRPFAEDEESDQDKGFDRSDDGYENPSQETYDNVGIQNVDPNLLLEVHDLSRFSTIVNYVDGQYLWVMSKKPIKNLIDGSMNNIPFTTVLYNAETGYYYYAGSNPVLKNTMSGGVSVKAIF</sequence>
<dbReference type="GeneID" id="65131274"/>
<dbReference type="KEGG" id="vg:65131274"/>
<dbReference type="RefSeq" id="YP_010112789.1">
    <property type="nucleotide sequence ID" value="NC_055895.1"/>
</dbReference>
<dbReference type="EMBL" id="MT774402">
    <property type="protein sequence ID" value="QOR57337.1"/>
    <property type="molecule type" value="Genomic_DNA"/>
</dbReference>
<feature type="region of interest" description="Disordered" evidence="1">
    <location>
        <begin position="190"/>
        <end position="216"/>
    </location>
</feature>
<evidence type="ECO:0000256" key="1">
    <source>
        <dbReference type="SAM" id="MobiDB-lite"/>
    </source>
</evidence>
<protein>
    <submittedName>
        <fullName evidence="2">Uncharacterized protein</fullName>
    </submittedName>
</protein>